<dbReference type="AlphaFoldDB" id="X1CWQ8"/>
<feature type="transmembrane region" description="Helical" evidence="1">
    <location>
        <begin position="89"/>
        <end position="108"/>
    </location>
</feature>
<gene>
    <name evidence="2" type="ORF">S01H4_37468</name>
</gene>
<dbReference type="InterPro" id="IPR011050">
    <property type="entry name" value="Pectin_lyase_fold/virulence"/>
</dbReference>
<evidence type="ECO:0000256" key="1">
    <source>
        <dbReference type="SAM" id="Phobius"/>
    </source>
</evidence>
<keyword evidence="1" id="KW-1133">Transmembrane helix</keyword>
<dbReference type="EMBL" id="BART01020131">
    <property type="protein sequence ID" value="GAH00470.1"/>
    <property type="molecule type" value="Genomic_DNA"/>
</dbReference>
<name>X1CWQ8_9ZZZZ</name>
<keyword evidence="1" id="KW-0812">Transmembrane</keyword>
<keyword evidence="1" id="KW-0472">Membrane</keyword>
<sequence length="118" mass="13667">RNTIINNQFGIELWFTSSNNIISENNMINNFNDIIIWLEGEGNIIDRNYWSKYDGTDNNGDGIGDTPHIFFENYQDHNPLMKIVVIPEFPSWIILPLFIVASLVGIVARNKIRKKEID</sequence>
<comment type="caution">
    <text evidence="2">The sequence shown here is derived from an EMBL/GenBank/DDBJ whole genome shotgun (WGS) entry which is preliminary data.</text>
</comment>
<accession>X1CWQ8</accession>
<feature type="non-terminal residue" evidence="2">
    <location>
        <position position="1"/>
    </location>
</feature>
<reference evidence="2" key="1">
    <citation type="journal article" date="2014" name="Front. Microbiol.">
        <title>High frequency of phylogenetically diverse reductive dehalogenase-homologous genes in deep subseafloor sedimentary metagenomes.</title>
        <authorList>
            <person name="Kawai M."/>
            <person name="Futagami T."/>
            <person name="Toyoda A."/>
            <person name="Takaki Y."/>
            <person name="Nishi S."/>
            <person name="Hori S."/>
            <person name="Arai W."/>
            <person name="Tsubouchi T."/>
            <person name="Morono Y."/>
            <person name="Uchiyama I."/>
            <person name="Ito T."/>
            <person name="Fujiyama A."/>
            <person name="Inagaki F."/>
            <person name="Takami H."/>
        </authorList>
    </citation>
    <scope>NUCLEOTIDE SEQUENCE</scope>
    <source>
        <strain evidence="2">Expedition CK06-06</strain>
    </source>
</reference>
<evidence type="ECO:0000313" key="2">
    <source>
        <dbReference type="EMBL" id="GAH00470.1"/>
    </source>
</evidence>
<evidence type="ECO:0008006" key="3">
    <source>
        <dbReference type="Google" id="ProtNLM"/>
    </source>
</evidence>
<dbReference type="SUPFAM" id="SSF51126">
    <property type="entry name" value="Pectin lyase-like"/>
    <property type="match status" value="1"/>
</dbReference>
<protein>
    <recommendedName>
        <fullName evidence="3">Periplasmic copper-binding protein NosD beta helix domain-containing protein</fullName>
    </recommendedName>
</protein>
<organism evidence="2">
    <name type="scientific">marine sediment metagenome</name>
    <dbReference type="NCBI Taxonomy" id="412755"/>
    <lineage>
        <taxon>unclassified sequences</taxon>
        <taxon>metagenomes</taxon>
        <taxon>ecological metagenomes</taxon>
    </lineage>
</organism>
<proteinExistence type="predicted"/>